<reference evidence="7" key="1">
    <citation type="submission" date="2019-06" db="EMBL/GenBank/DDBJ databases">
        <title>The complete genome of Emcibacter congregatus ZYLT.</title>
        <authorList>
            <person name="Zhao Z."/>
        </authorList>
    </citation>
    <scope>NUCLEOTIDE SEQUENCE [LARGE SCALE GENOMIC DNA]</scope>
    <source>
        <strain evidence="7">MCCC 1A06723</strain>
    </source>
</reference>
<evidence type="ECO:0000256" key="2">
    <source>
        <dbReference type="ARBA" id="ARBA00023015"/>
    </source>
</evidence>
<dbReference type="EMBL" id="VFIY01000014">
    <property type="protein sequence ID" value="TPD59395.1"/>
    <property type="molecule type" value="Genomic_DNA"/>
</dbReference>
<name>A0A501PGR4_9PROT</name>
<dbReference type="InterPro" id="IPR005119">
    <property type="entry name" value="LysR_subst-bd"/>
</dbReference>
<dbReference type="OrthoDB" id="9786526at2"/>
<feature type="domain" description="HTH lysR-type" evidence="5">
    <location>
        <begin position="1"/>
        <end position="58"/>
    </location>
</feature>
<dbReference type="PANTHER" id="PTHR30126:SF21">
    <property type="entry name" value="TRANSCRIPTIONAL REGULATOR-RELATED"/>
    <property type="match status" value="1"/>
</dbReference>
<keyword evidence="4" id="KW-0804">Transcription</keyword>
<gene>
    <name evidence="6" type="ORF">FIV46_11415</name>
</gene>
<dbReference type="InterPro" id="IPR036390">
    <property type="entry name" value="WH_DNA-bd_sf"/>
</dbReference>
<evidence type="ECO:0000259" key="5">
    <source>
        <dbReference type="PROSITE" id="PS50931"/>
    </source>
</evidence>
<dbReference type="AlphaFoldDB" id="A0A501PGR4"/>
<dbReference type="GO" id="GO:0000976">
    <property type="term" value="F:transcription cis-regulatory region binding"/>
    <property type="evidence" value="ECO:0007669"/>
    <property type="project" value="TreeGrafter"/>
</dbReference>
<dbReference type="Gene3D" id="3.40.190.10">
    <property type="entry name" value="Periplasmic binding protein-like II"/>
    <property type="match status" value="1"/>
</dbReference>
<dbReference type="InterPro" id="IPR036388">
    <property type="entry name" value="WH-like_DNA-bd_sf"/>
</dbReference>
<keyword evidence="7" id="KW-1185">Reference proteome</keyword>
<dbReference type="FunFam" id="1.10.10.10:FF:000001">
    <property type="entry name" value="LysR family transcriptional regulator"/>
    <property type="match status" value="1"/>
</dbReference>
<evidence type="ECO:0000313" key="6">
    <source>
        <dbReference type="EMBL" id="TPD59395.1"/>
    </source>
</evidence>
<dbReference type="PANTHER" id="PTHR30126">
    <property type="entry name" value="HTH-TYPE TRANSCRIPTIONAL REGULATOR"/>
    <property type="match status" value="1"/>
</dbReference>
<accession>A0A501PGR4</accession>
<dbReference type="InterPro" id="IPR000847">
    <property type="entry name" value="LysR_HTH_N"/>
</dbReference>
<dbReference type="Pfam" id="PF03466">
    <property type="entry name" value="LysR_substrate"/>
    <property type="match status" value="1"/>
</dbReference>
<comment type="similarity">
    <text evidence="1">Belongs to the LysR transcriptional regulatory family.</text>
</comment>
<organism evidence="6 7">
    <name type="scientific">Emcibacter nanhaiensis</name>
    <dbReference type="NCBI Taxonomy" id="1505037"/>
    <lineage>
        <taxon>Bacteria</taxon>
        <taxon>Pseudomonadati</taxon>
        <taxon>Pseudomonadota</taxon>
        <taxon>Alphaproteobacteria</taxon>
        <taxon>Emcibacterales</taxon>
        <taxon>Emcibacteraceae</taxon>
        <taxon>Emcibacter</taxon>
    </lineage>
</organism>
<evidence type="ECO:0000256" key="4">
    <source>
        <dbReference type="ARBA" id="ARBA00023163"/>
    </source>
</evidence>
<dbReference type="Pfam" id="PF00126">
    <property type="entry name" value="HTH_1"/>
    <property type="match status" value="1"/>
</dbReference>
<dbReference type="CDD" id="cd05466">
    <property type="entry name" value="PBP2_LTTR_substrate"/>
    <property type="match status" value="1"/>
</dbReference>
<evidence type="ECO:0000256" key="1">
    <source>
        <dbReference type="ARBA" id="ARBA00009437"/>
    </source>
</evidence>
<dbReference type="GO" id="GO:0003700">
    <property type="term" value="F:DNA-binding transcription factor activity"/>
    <property type="evidence" value="ECO:0007669"/>
    <property type="project" value="InterPro"/>
</dbReference>
<dbReference type="SUPFAM" id="SSF46785">
    <property type="entry name" value="Winged helix' DNA-binding domain"/>
    <property type="match status" value="1"/>
</dbReference>
<comment type="caution">
    <text evidence="6">The sequence shown here is derived from an EMBL/GenBank/DDBJ whole genome shotgun (WGS) entry which is preliminary data.</text>
</comment>
<dbReference type="Proteomes" id="UP000319148">
    <property type="component" value="Unassembled WGS sequence"/>
</dbReference>
<keyword evidence="3" id="KW-0238">DNA-binding</keyword>
<dbReference type="SUPFAM" id="SSF53850">
    <property type="entry name" value="Periplasmic binding protein-like II"/>
    <property type="match status" value="1"/>
</dbReference>
<keyword evidence="2" id="KW-0805">Transcription regulation</keyword>
<sequence length="293" mass="32354">MDIAQIRTFIAVYETGSFLAAAERVNVTQSTVSIRIKNLENQIGSPLFERNKQGATPTAAGRQFLKHAVALSRIWDQARLEVGIGEEQETMVRLGAQVSLWDGFLLNLLPWMRAHAPEVAVRTETGNAPDLIRNLADNSLDIAVMYRPEQRPGFKVRQILDEELILVSSTEPGQDAFAQDYVYVNWGPEFQSDHALNFPDMEVPRVSLDVGTLGIGYLLNTPASGYFPKRTAAPLVRNGRLRIVEGAPHFTYPAYMVYGEALDETLVSLILAGLDDIRNALPELTGVSDSGKV</sequence>
<evidence type="ECO:0000256" key="3">
    <source>
        <dbReference type="ARBA" id="ARBA00023125"/>
    </source>
</evidence>
<dbReference type="Gene3D" id="1.10.10.10">
    <property type="entry name" value="Winged helix-like DNA-binding domain superfamily/Winged helix DNA-binding domain"/>
    <property type="match status" value="1"/>
</dbReference>
<evidence type="ECO:0000313" key="7">
    <source>
        <dbReference type="Proteomes" id="UP000319148"/>
    </source>
</evidence>
<dbReference type="RefSeq" id="WP_139941058.1">
    <property type="nucleotide sequence ID" value="NZ_JBHSYP010000006.1"/>
</dbReference>
<protein>
    <submittedName>
        <fullName evidence="6">LysR family transcriptional regulator</fullName>
    </submittedName>
</protein>
<dbReference type="PRINTS" id="PR00039">
    <property type="entry name" value="HTHLYSR"/>
</dbReference>
<dbReference type="PROSITE" id="PS50931">
    <property type="entry name" value="HTH_LYSR"/>
    <property type="match status" value="1"/>
</dbReference>
<proteinExistence type="inferred from homology"/>